<dbReference type="GO" id="GO:0004407">
    <property type="term" value="F:histone deacetylase activity"/>
    <property type="evidence" value="ECO:0007669"/>
    <property type="project" value="TreeGrafter"/>
</dbReference>
<accession>A0A2R6NWE0</accession>
<dbReference type="SUPFAM" id="SSF52768">
    <property type="entry name" value="Arginase/deacetylase"/>
    <property type="match status" value="1"/>
</dbReference>
<evidence type="ECO:0000313" key="3">
    <source>
        <dbReference type="EMBL" id="PSR78215.1"/>
    </source>
</evidence>
<dbReference type="InterPro" id="IPR037138">
    <property type="entry name" value="His_deacetylse_dom_sf"/>
</dbReference>
<evidence type="ECO:0000256" key="1">
    <source>
        <dbReference type="SAM" id="MobiDB-lite"/>
    </source>
</evidence>
<dbReference type="STRING" id="98765.A0A2R6NWE0"/>
<dbReference type="OrthoDB" id="5232919at2759"/>
<keyword evidence="4" id="KW-1185">Reference proteome</keyword>
<dbReference type="EMBL" id="MLYV02000755">
    <property type="protein sequence ID" value="PSR78215.1"/>
    <property type="molecule type" value="Genomic_DNA"/>
</dbReference>
<dbReference type="InterPro" id="IPR053244">
    <property type="entry name" value="HDAC_HD_type_1"/>
</dbReference>
<name>A0A2R6NWE0_9APHY</name>
<gene>
    <name evidence="3" type="ORF">PHLCEN_2v7547</name>
</gene>
<dbReference type="AlphaFoldDB" id="A0A2R6NWE0"/>
<evidence type="ECO:0000259" key="2">
    <source>
        <dbReference type="Pfam" id="PF00850"/>
    </source>
</evidence>
<feature type="domain" description="Histone deacetylase" evidence="2">
    <location>
        <begin position="199"/>
        <end position="356"/>
    </location>
</feature>
<dbReference type="Pfam" id="PF00850">
    <property type="entry name" value="Hist_deacetyl"/>
    <property type="match status" value="1"/>
</dbReference>
<dbReference type="Gene3D" id="3.40.800.20">
    <property type="entry name" value="Histone deacetylase domain"/>
    <property type="match status" value="1"/>
</dbReference>
<protein>
    <recommendedName>
        <fullName evidence="2">Histone deacetylase domain-containing protein</fullName>
    </recommendedName>
</protein>
<comment type="caution">
    <text evidence="3">The sequence shown here is derived from an EMBL/GenBank/DDBJ whole genome shotgun (WGS) entry which is preliminary data.</text>
</comment>
<organism evidence="3 4">
    <name type="scientific">Hermanssonia centrifuga</name>
    <dbReference type="NCBI Taxonomy" id="98765"/>
    <lineage>
        <taxon>Eukaryota</taxon>
        <taxon>Fungi</taxon>
        <taxon>Dikarya</taxon>
        <taxon>Basidiomycota</taxon>
        <taxon>Agaricomycotina</taxon>
        <taxon>Agaricomycetes</taxon>
        <taxon>Polyporales</taxon>
        <taxon>Meruliaceae</taxon>
        <taxon>Hermanssonia</taxon>
    </lineage>
</organism>
<sequence>MDDKPDNLLAASTRIYLQEACLRHQFIRSKDTSNIVERPERLRAINIGIAAAVSRLESARKNSSGHVKNESYHDELAESLGKIDISGPSAKSATPQNVPVELIKSSASVDLLHNPAVKFIHGDIEGDVYLENLIKWAAESKDKIATTGTEIPEGFPQGDLYCNGTQSLTWQINEESYRQRLEDSFRDPTNSAQTKPGLQMFYGSLHDILSYPCEEGKLDLVQAASVSIHGPHGQYVENIHLQPYNSEEEFWSELYEKKYKSVFKKAEEFVRETAQQDNHSAGDDVIVFISCGFDASEHEYPSMSRHGRKVPTSFYHRFARDAVTFAEAFAKGRLVSVLEGGYSDRALISGVMAHICGLTGGESSKAIGEDVMQEWWNVENLTKLEKATKKRRGGRASLQAAPTAQEPWLERTLEIFSSIDSTPPPAHAVPVAPALLMSLRDRTKKPADNPVATDKNKPGKKAAAPKAAKEVTVLKQLSDISSGSESDAGVVGGQQSVPNLPAPTGKKLPRVVLKLGPRP</sequence>
<proteinExistence type="predicted"/>
<feature type="region of interest" description="Disordered" evidence="1">
    <location>
        <begin position="444"/>
        <end position="519"/>
    </location>
</feature>
<dbReference type="GO" id="GO:0005634">
    <property type="term" value="C:nucleus"/>
    <property type="evidence" value="ECO:0007669"/>
    <property type="project" value="TreeGrafter"/>
</dbReference>
<dbReference type="Proteomes" id="UP000186601">
    <property type="component" value="Unassembled WGS sequence"/>
</dbReference>
<reference evidence="3 4" key="1">
    <citation type="submission" date="2018-02" db="EMBL/GenBank/DDBJ databases">
        <title>Genome sequence of the basidiomycete white-rot fungus Phlebia centrifuga.</title>
        <authorList>
            <person name="Granchi Z."/>
            <person name="Peng M."/>
            <person name="de Vries R.P."/>
            <person name="Hilden K."/>
            <person name="Makela M.R."/>
            <person name="Grigoriev I."/>
            <person name="Riley R."/>
        </authorList>
    </citation>
    <scope>NUCLEOTIDE SEQUENCE [LARGE SCALE GENOMIC DNA]</scope>
    <source>
        <strain evidence="3 4">FBCC195</strain>
    </source>
</reference>
<dbReference type="PANTHER" id="PTHR47558:SF1">
    <property type="entry name" value="HISTONE DEACETYLASE HOS3"/>
    <property type="match status" value="1"/>
</dbReference>
<dbReference type="InterPro" id="IPR023696">
    <property type="entry name" value="Ureohydrolase_dom_sf"/>
</dbReference>
<evidence type="ECO:0000313" key="4">
    <source>
        <dbReference type="Proteomes" id="UP000186601"/>
    </source>
</evidence>
<dbReference type="PANTHER" id="PTHR47558">
    <property type="entry name" value="HISTONE DEACETYLASE HOS3"/>
    <property type="match status" value="1"/>
</dbReference>
<dbReference type="InterPro" id="IPR023801">
    <property type="entry name" value="His_deacetylse_dom"/>
</dbReference>